<accession>A0A9P4JU18</accession>
<proteinExistence type="predicted"/>
<dbReference type="EMBL" id="ML993861">
    <property type="protein sequence ID" value="KAF2205180.1"/>
    <property type="molecule type" value="Genomic_DNA"/>
</dbReference>
<dbReference type="GO" id="GO:0008168">
    <property type="term" value="F:methyltransferase activity"/>
    <property type="evidence" value="ECO:0007669"/>
    <property type="project" value="UniProtKB-KW"/>
</dbReference>
<dbReference type="SUPFAM" id="SSF53335">
    <property type="entry name" value="S-adenosyl-L-methionine-dependent methyltransferases"/>
    <property type="match status" value="1"/>
</dbReference>
<dbReference type="PANTHER" id="PTHR43591">
    <property type="entry name" value="METHYLTRANSFERASE"/>
    <property type="match status" value="1"/>
</dbReference>
<dbReference type="AlphaFoldDB" id="A0A9P4JU18"/>
<evidence type="ECO:0000313" key="3">
    <source>
        <dbReference type="Proteomes" id="UP000799536"/>
    </source>
</evidence>
<keyword evidence="3" id="KW-1185">Reference proteome</keyword>
<dbReference type="Proteomes" id="UP000799536">
    <property type="component" value="Unassembled WGS sequence"/>
</dbReference>
<dbReference type="CDD" id="cd02440">
    <property type="entry name" value="AdoMet_MTases"/>
    <property type="match status" value="1"/>
</dbReference>
<keyword evidence="2" id="KW-0808">Transferase</keyword>
<feature type="compositionally biased region" description="Polar residues" evidence="1">
    <location>
        <begin position="27"/>
        <end position="39"/>
    </location>
</feature>
<protein>
    <submittedName>
        <fullName evidence="2">S-adenosyl-L-methionine-dependent methyltransferase</fullName>
    </submittedName>
</protein>
<evidence type="ECO:0000256" key="1">
    <source>
        <dbReference type="SAM" id="MobiDB-lite"/>
    </source>
</evidence>
<dbReference type="GO" id="GO:0032259">
    <property type="term" value="P:methylation"/>
    <property type="evidence" value="ECO:0007669"/>
    <property type="project" value="UniProtKB-KW"/>
</dbReference>
<dbReference type="Pfam" id="PF13489">
    <property type="entry name" value="Methyltransf_23"/>
    <property type="match status" value="1"/>
</dbReference>
<comment type="caution">
    <text evidence="2">The sequence shown here is derived from an EMBL/GenBank/DDBJ whole genome shotgun (WGS) entry which is preliminary data.</text>
</comment>
<feature type="region of interest" description="Disordered" evidence="1">
    <location>
        <begin position="1"/>
        <end position="39"/>
    </location>
</feature>
<keyword evidence="2" id="KW-0489">Methyltransferase</keyword>
<reference evidence="2" key="1">
    <citation type="journal article" date="2020" name="Stud. Mycol.">
        <title>101 Dothideomycetes genomes: a test case for predicting lifestyles and emergence of pathogens.</title>
        <authorList>
            <person name="Haridas S."/>
            <person name="Albert R."/>
            <person name="Binder M."/>
            <person name="Bloem J."/>
            <person name="Labutti K."/>
            <person name="Salamov A."/>
            <person name="Andreopoulos B."/>
            <person name="Baker S."/>
            <person name="Barry K."/>
            <person name="Bills G."/>
            <person name="Bluhm B."/>
            <person name="Cannon C."/>
            <person name="Castanera R."/>
            <person name="Culley D."/>
            <person name="Daum C."/>
            <person name="Ezra D."/>
            <person name="Gonzalez J."/>
            <person name="Henrissat B."/>
            <person name="Kuo A."/>
            <person name="Liang C."/>
            <person name="Lipzen A."/>
            <person name="Lutzoni F."/>
            <person name="Magnuson J."/>
            <person name="Mondo S."/>
            <person name="Nolan M."/>
            <person name="Ohm R."/>
            <person name="Pangilinan J."/>
            <person name="Park H.-J."/>
            <person name="Ramirez L."/>
            <person name="Alfaro M."/>
            <person name="Sun H."/>
            <person name="Tritt A."/>
            <person name="Yoshinaga Y."/>
            <person name="Zwiers L.-H."/>
            <person name="Turgeon B."/>
            <person name="Goodwin S."/>
            <person name="Spatafora J."/>
            <person name="Crous P."/>
            <person name="Grigoriev I."/>
        </authorList>
    </citation>
    <scope>NUCLEOTIDE SEQUENCE</scope>
    <source>
        <strain evidence="2">ATCC 74209</strain>
    </source>
</reference>
<sequence length="409" mass="45856">MEEEPPPPDDPAKDNTAAHNTRERTGSDVSSTTGSLVSTRTLRSEDITNLVENGRTYANETYHMPCDQEEQDRLAILHQVYVNALRGELTTTKITPSVKRILDLGTGPGEWAVAMARKYPHAEVVAIDLAVWDLEATEGSPPTGRVTWEIDDLDVWLPNHELEDLTSHLGTLPLFGGSQGADSPQLTAKWKGKVPQTAQPRSPGEAASFDSSVQDPSPDVGWHFSEPFDFIHLRGLKGAFAYWEDVYAEIYNSLKPGGSVEVVDWEMPLGPDHFLPNIKKLYKSMMTASFKCGRPLGTSHMHPTYLEDAGFKDVRTTYVNVPVGTWSDDPEQKKIGKMWMVVLIESLEPHCLRLLTKHGDVEKVWTKEEVREAVEAGKREILEWEGRVQKREVEGWVGNFKWMVGRKPV</sequence>
<dbReference type="Gene3D" id="3.40.50.150">
    <property type="entry name" value="Vaccinia Virus protein VP39"/>
    <property type="match status" value="1"/>
</dbReference>
<feature type="region of interest" description="Disordered" evidence="1">
    <location>
        <begin position="183"/>
        <end position="214"/>
    </location>
</feature>
<dbReference type="OrthoDB" id="2013972at2759"/>
<gene>
    <name evidence="2" type="ORF">GQ43DRAFT_468462</name>
</gene>
<organism evidence="2 3">
    <name type="scientific">Delitschia confertaspora ATCC 74209</name>
    <dbReference type="NCBI Taxonomy" id="1513339"/>
    <lineage>
        <taxon>Eukaryota</taxon>
        <taxon>Fungi</taxon>
        <taxon>Dikarya</taxon>
        <taxon>Ascomycota</taxon>
        <taxon>Pezizomycotina</taxon>
        <taxon>Dothideomycetes</taxon>
        <taxon>Pleosporomycetidae</taxon>
        <taxon>Pleosporales</taxon>
        <taxon>Delitschiaceae</taxon>
        <taxon>Delitschia</taxon>
    </lineage>
</organism>
<dbReference type="InterPro" id="IPR029063">
    <property type="entry name" value="SAM-dependent_MTases_sf"/>
</dbReference>
<dbReference type="PANTHER" id="PTHR43591:SF24">
    <property type="entry name" value="2-METHOXY-6-POLYPRENYL-1,4-BENZOQUINOL METHYLASE, MITOCHONDRIAL"/>
    <property type="match status" value="1"/>
</dbReference>
<name>A0A9P4JU18_9PLEO</name>
<evidence type="ECO:0000313" key="2">
    <source>
        <dbReference type="EMBL" id="KAF2205180.1"/>
    </source>
</evidence>